<proteinExistence type="predicted"/>
<gene>
    <name evidence="1" type="ORF">GPUH_LOCUS16745</name>
</gene>
<dbReference type="EMBL" id="UYRT01084179">
    <property type="protein sequence ID" value="VDN28466.1"/>
    <property type="molecule type" value="Genomic_DNA"/>
</dbReference>
<dbReference type="OrthoDB" id="5876114at2759"/>
<dbReference type="WBParaSite" id="GPUH_0001676601-mRNA-1">
    <property type="protein sequence ID" value="GPUH_0001676601-mRNA-1"/>
    <property type="gene ID" value="GPUH_0001676601"/>
</dbReference>
<evidence type="ECO:0000313" key="1">
    <source>
        <dbReference type="EMBL" id="VDN28466.1"/>
    </source>
</evidence>
<reference evidence="3" key="1">
    <citation type="submission" date="2016-06" db="UniProtKB">
        <authorList>
            <consortium name="WormBaseParasite"/>
        </authorList>
    </citation>
    <scope>IDENTIFICATION</scope>
</reference>
<reference evidence="1 2" key="2">
    <citation type="submission" date="2018-11" db="EMBL/GenBank/DDBJ databases">
        <authorList>
            <consortium name="Pathogen Informatics"/>
        </authorList>
    </citation>
    <scope>NUCLEOTIDE SEQUENCE [LARGE SCALE GENOMIC DNA]</scope>
</reference>
<name>A0A183E703_9BILA</name>
<accession>A0A183E703</accession>
<evidence type="ECO:0000313" key="3">
    <source>
        <dbReference type="WBParaSite" id="GPUH_0001676601-mRNA-1"/>
    </source>
</evidence>
<protein>
    <submittedName>
        <fullName evidence="1 3">Uncharacterized protein</fullName>
    </submittedName>
</protein>
<dbReference type="Proteomes" id="UP000271098">
    <property type="component" value="Unassembled WGS sequence"/>
</dbReference>
<dbReference type="AlphaFoldDB" id="A0A183E703"/>
<keyword evidence="2" id="KW-1185">Reference proteome</keyword>
<evidence type="ECO:0000313" key="2">
    <source>
        <dbReference type="Proteomes" id="UP000271098"/>
    </source>
</evidence>
<organism evidence="3">
    <name type="scientific">Gongylonema pulchrum</name>
    <dbReference type="NCBI Taxonomy" id="637853"/>
    <lineage>
        <taxon>Eukaryota</taxon>
        <taxon>Metazoa</taxon>
        <taxon>Ecdysozoa</taxon>
        <taxon>Nematoda</taxon>
        <taxon>Chromadorea</taxon>
        <taxon>Rhabditida</taxon>
        <taxon>Spirurina</taxon>
        <taxon>Spiruromorpha</taxon>
        <taxon>Spiruroidea</taxon>
        <taxon>Gongylonematidae</taxon>
        <taxon>Gongylonema</taxon>
    </lineage>
</organism>
<sequence>MTANGDVPESLEEINLKMNATTDEPSSIDALRTGQLQQLAHTHLATPVSGSHWFCGRHLCDDM</sequence>